<dbReference type="PANTHER" id="PTHR13887">
    <property type="entry name" value="GLUTATHIONE S-TRANSFERASE KAPPA"/>
    <property type="match status" value="1"/>
</dbReference>
<dbReference type="OMA" id="QKYAISG"/>
<dbReference type="AlphaFoldDB" id="S3CQ07"/>
<dbReference type="Pfam" id="PF01323">
    <property type="entry name" value="DSBA"/>
    <property type="match status" value="1"/>
</dbReference>
<name>S3CQ07_GLAL2</name>
<dbReference type="Proteomes" id="UP000016922">
    <property type="component" value="Unassembled WGS sequence"/>
</dbReference>
<sequence>MTNFNIEIVSDTVCPWCYVGKQKMDKAINAYKELHPESNDTFATTWKPYYLAPDSPKKGIDKNAWYKEKFGEERVAMMQERLLQIGKDAGINFKFGGKTGNTRDSHRLIQLGKSKSPASQTAVISALFNAYFESEGDITDHSVLRAAGIKAGLPEKEVNEWLKSDKGGEEVDIEVEEARRLGISGVPNFTINGKYEIGGAQDPSVFLRLFEKIKAGEGAGRVANGDGC</sequence>
<dbReference type="eggNOG" id="ENOG502QTH7">
    <property type="taxonomic scope" value="Eukaryota"/>
</dbReference>
<dbReference type="InterPro" id="IPR001853">
    <property type="entry name" value="DSBA-like_thioredoxin_dom"/>
</dbReference>
<feature type="domain" description="DSBA-like thioredoxin" evidence="1">
    <location>
        <begin position="6"/>
        <end position="207"/>
    </location>
</feature>
<dbReference type="GO" id="GO:0016491">
    <property type="term" value="F:oxidoreductase activity"/>
    <property type="evidence" value="ECO:0007669"/>
    <property type="project" value="InterPro"/>
</dbReference>
<evidence type="ECO:0000259" key="1">
    <source>
        <dbReference type="Pfam" id="PF01323"/>
    </source>
</evidence>
<dbReference type="KEGG" id="glz:GLAREA_04556"/>
<proteinExistence type="predicted"/>
<protein>
    <submittedName>
        <fullName evidence="2">Thioredoxin-like protein</fullName>
    </submittedName>
</protein>
<dbReference type="SUPFAM" id="SSF52833">
    <property type="entry name" value="Thioredoxin-like"/>
    <property type="match status" value="1"/>
</dbReference>
<dbReference type="HOGENOM" id="CLU_069253_0_1_1"/>
<keyword evidence="3" id="KW-1185">Reference proteome</keyword>
<gene>
    <name evidence="2" type="ORF">GLAREA_04556</name>
</gene>
<dbReference type="CDD" id="cd03024">
    <property type="entry name" value="DsbA_FrnE"/>
    <property type="match status" value="1"/>
</dbReference>
<organism evidence="2 3">
    <name type="scientific">Glarea lozoyensis (strain ATCC 20868 / MF5171)</name>
    <dbReference type="NCBI Taxonomy" id="1116229"/>
    <lineage>
        <taxon>Eukaryota</taxon>
        <taxon>Fungi</taxon>
        <taxon>Dikarya</taxon>
        <taxon>Ascomycota</taxon>
        <taxon>Pezizomycotina</taxon>
        <taxon>Leotiomycetes</taxon>
        <taxon>Helotiales</taxon>
        <taxon>Helotiaceae</taxon>
        <taxon>Glarea</taxon>
    </lineage>
</organism>
<dbReference type="PANTHER" id="PTHR13887:SF41">
    <property type="entry name" value="THIOREDOXIN SUPERFAMILY PROTEIN"/>
    <property type="match status" value="1"/>
</dbReference>
<evidence type="ECO:0000313" key="2">
    <source>
        <dbReference type="EMBL" id="EPE27765.1"/>
    </source>
</evidence>
<reference evidence="2 3" key="1">
    <citation type="journal article" date="2013" name="BMC Genomics">
        <title>Genomics-driven discovery of the pneumocandin biosynthetic gene cluster in the fungus Glarea lozoyensis.</title>
        <authorList>
            <person name="Chen L."/>
            <person name="Yue Q."/>
            <person name="Zhang X."/>
            <person name="Xiang M."/>
            <person name="Wang C."/>
            <person name="Li S."/>
            <person name="Che Y."/>
            <person name="Ortiz-Lopez F.J."/>
            <person name="Bills G.F."/>
            <person name="Liu X."/>
            <person name="An Z."/>
        </authorList>
    </citation>
    <scope>NUCLEOTIDE SEQUENCE [LARGE SCALE GENOMIC DNA]</scope>
    <source>
        <strain evidence="3">ATCC 20868 / MF5171</strain>
    </source>
</reference>
<accession>S3CQ07</accession>
<dbReference type="EMBL" id="KE145369">
    <property type="protein sequence ID" value="EPE27765.1"/>
    <property type="molecule type" value="Genomic_DNA"/>
</dbReference>
<dbReference type="RefSeq" id="XP_008085124.1">
    <property type="nucleotide sequence ID" value="XM_008086933.1"/>
</dbReference>
<dbReference type="InterPro" id="IPR036249">
    <property type="entry name" value="Thioredoxin-like_sf"/>
</dbReference>
<dbReference type="STRING" id="1116229.S3CQ07"/>
<dbReference type="OrthoDB" id="1930760at2759"/>
<dbReference type="Gene3D" id="3.40.30.10">
    <property type="entry name" value="Glutaredoxin"/>
    <property type="match status" value="1"/>
</dbReference>
<dbReference type="GeneID" id="19463611"/>
<evidence type="ECO:0000313" key="3">
    <source>
        <dbReference type="Proteomes" id="UP000016922"/>
    </source>
</evidence>